<comment type="similarity">
    <text evidence="8">Belongs to the protein kinase superfamily. Ser/Thr protein kinase family. GCN2 subfamily.</text>
</comment>
<dbReference type="InterPro" id="IPR017441">
    <property type="entry name" value="Protein_kinase_ATP_BS"/>
</dbReference>
<keyword evidence="1" id="KW-0808">Transferase</keyword>
<dbReference type="InterPro" id="IPR000719">
    <property type="entry name" value="Prot_kinase_dom"/>
</dbReference>
<keyword evidence="7 9" id="KW-0539">Nucleus</keyword>
<dbReference type="GO" id="GO:0005524">
    <property type="term" value="F:ATP binding"/>
    <property type="evidence" value="ECO:0007669"/>
    <property type="project" value="UniProtKB-UniRule"/>
</dbReference>
<dbReference type="SUPFAM" id="SSF56112">
    <property type="entry name" value="Protein kinase-like (PK-like)"/>
    <property type="match status" value="1"/>
</dbReference>
<keyword evidence="6 9" id="KW-0371">Homeobox</keyword>
<feature type="compositionally biased region" description="Low complexity" evidence="12">
    <location>
        <begin position="712"/>
        <end position="724"/>
    </location>
</feature>
<feature type="compositionally biased region" description="Low complexity" evidence="12">
    <location>
        <begin position="1602"/>
        <end position="1614"/>
    </location>
</feature>
<feature type="domain" description="Homeobox" evidence="14">
    <location>
        <begin position="1144"/>
        <end position="1204"/>
    </location>
</feature>
<dbReference type="InterPro" id="IPR009057">
    <property type="entry name" value="Homeodomain-like_sf"/>
</dbReference>
<dbReference type="GO" id="GO:0005737">
    <property type="term" value="C:cytoplasm"/>
    <property type="evidence" value="ECO:0007669"/>
    <property type="project" value="TreeGrafter"/>
</dbReference>
<feature type="compositionally biased region" description="Polar residues" evidence="12">
    <location>
        <begin position="1273"/>
        <end position="1285"/>
    </location>
</feature>
<dbReference type="PROSITE" id="PS00107">
    <property type="entry name" value="PROTEIN_KINASE_ATP"/>
    <property type="match status" value="1"/>
</dbReference>
<feature type="region of interest" description="Disordered" evidence="12">
    <location>
        <begin position="183"/>
        <end position="205"/>
    </location>
</feature>
<reference evidence="15 16" key="1">
    <citation type="submission" date="2015-12" db="EMBL/GenBank/DDBJ databases">
        <title>Draft genome sequence of Moniliophthora roreri, the causal agent of frosty pod rot of cacao.</title>
        <authorList>
            <person name="Aime M.C."/>
            <person name="Diaz-Valderrama J.R."/>
            <person name="Kijpornyongpan T."/>
            <person name="Phillips-Mora W."/>
        </authorList>
    </citation>
    <scope>NUCLEOTIDE SEQUENCE [LARGE SCALE GENOMIC DNA]</scope>
    <source>
        <strain evidence="15 16">MCA 2952</strain>
    </source>
</reference>
<keyword evidence="2 10" id="KW-0547">Nucleotide-binding</keyword>
<feature type="compositionally biased region" description="Low complexity" evidence="12">
    <location>
        <begin position="17"/>
        <end position="54"/>
    </location>
</feature>
<dbReference type="InterPro" id="IPR011009">
    <property type="entry name" value="Kinase-like_dom_sf"/>
</dbReference>
<dbReference type="InterPro" id="IPR050339">
    <property type="entry name" value="CC_SR_Kinase"/>
</dbReference>
<feature type="region of interest" description="Disordered" evidence="12">
    <location>
        <begin position="1462"/>
        <end position="1490"/>
    </location>
</feature>
<dbReference type="PANTHER" id="PTHR11042">
    <property type="entry name" value="EUKARYOTIC TRANSLATION INITIATION FACTOR 2-ALPHA KINASE EIF2-ALPHA KINASE -RELATED"/>
    <property type="match status" value="1"/>
</dbReference>
<feature type="compositionally biased region" description="Polar residues" evidence="12">
    <location>
        <begin position="322"/>
        <end position="333"/>
    </location>
</feature>
<evidence type="ECO:0000256" key="11">
    <source>
        <dbReference type="RuleBase" id="RU000682"/>
    </source>
</evidence>
<evidence type="ECO:0000256" key="12">
    <source>
        <dbReference type="SAM" id="MobiDB-lite"/>
    </source>
</evidence>
<dbReference type="Gene3D" id="1.10.510.10">
    <property type="entry name" value="Transferase(Phosphotransferase) domain 1"/>
    <property type="match status" value="1"/>
</dbReference>
<dbReference type="GO" id="GO:0005634">
    <property type="term" value="C:nucleus"/>
    <property type="evidence" value="ECO:0007669"/>
    <property type="project" value="UniProtKB-SubCell"/>
</dbReference>
<comment type="caution">
    <text evidence="15">The sequence shown here is derived from an EMBL/GenBank/DDBJ whole genome shotgun (WGS) entry which is preliminary data.</text>
</comment>
<dbReference type="GO" id="GO:0000981">
    <property type="term" value="F:DNA-binding transcription factor activity, RNA polymerase II-specific"/>
    <property type="evidence" value="ECO:0007669"/>
    <property type="project" value="InterPro"/>
</dbReference>
<evidence type="ECO:0000313" key="15">
    <source>
        <dbReference type="EMBL" id="KTB35684.1"/>
    </source>
</evidence>
<dbReference type="Proteomes" id="UP000054988">
    <property type="component" value="Unassembled WGS sequence"/>
</dbReference>
<evidence type="ECO:0000313" key="16">
    <source>
        <dbReference type="Proteomes" id="UP000054988"/>
    </source>
</evidence>
<feature type="binding site" evidence="10">
    <location>
        <position position="844"/>
    </location>
    <ligand>
        <name>ATP</name>
        <dbReference type="ChEBI" id="CHEBI:30616"/>
    </ligand>
</feature>
<dbReference type="eggNOG" id="KOG0601">
    <property type="taxonomic scope" value="Eukaryota"/>
</dbReference>
<accession>A0A0W0FHM7</accession>
<evidence type="ECO:0000256" key="1">
    <source>
        <dbReference type="ARBA" id="ARBA00022679"/>
    </source>
</evidence>
<dbReference type="GO" id="GO:0004713">
    <property type="term" value="F:protein tyrosine kinase activity"/>
    <property type="evidence" value="ECO:0007669"/>
    <property type="project" value="TreeGrafter"/>
</dbReference>
<evidence type="ECO:0000256" key="6">
    <source>
        <dbReference type="ARBA" id="ARBA00023155"/>
    </source>
</evidence>
<dbReference type="Pfam" id="PF00046">
    <property type="entry name" value="Homeodomain"/>
    <property type="match status" value="1"/>
</dbReference>
<feature type="compositionally biased region" description="Low complexity" evidence="12">
    <location>
        <begin position="752"/>
        <end position="771"/>
    </location>
</feature>
<dbReference type="Gene3D" id="1.10.10.60">
    <property type="entry name" value="Homeodomain-like"/>
    <property type="match status" value="1"/>
</dbReference>
<evidence type="ECO:0000256" key="7">
    <source>
        <dbReference type="ARBA" id="ARBA00023242"/>
    </source>
</evidence>
<keyword evidence="5 9" id="KW-0238">DNA-binding</keyword>
<feature type="domain" description="Protein kinase" evidence="13">
    <location>
        <begin position="812"/>
        <end position="1079"/>
    </location>
</feature>
<evidence type="ECO:0000256" key="5">
    <source>
        <dbReference type="ARBA" id="ARBA00023125"/>
    </source>
</evidence>
<feature type="region of interest" description="Disordered" evidence="12">
    <location>
        <begin position="304"/>
        <end position="416"/>
    </location>
</feature>
<feature type="region of interest" description="Disordered" evidence="12">
    <location>
        <begin position="1568"/>
        <end position="1631"/>
    </location>
</feature>
<feature type="compositionally biased region" description="Pro residues" evidence="12">
    <location>
        <begin position="350"/>
        <end position="359"/>
    </location>
</feature>
<dbReference type="CDD" id="cd00086">
    <property type="entry name" value="homeodomain"/>
    <property type="match status" value="1"/>
</dbReference>
<evidence type="ECO:0000259" key="13">
    <source>
        <dbReference type="PROSITE" id="PS50011"/>
    </source>
</evidence>
<dbReference type="PANTHER" id="PTHR11042:SF190">
    <property type="entry name" value="MITOSIS INHIBITOR PROTEIN KINASE MIK1"/>
    <property type="match status" value="1"/>
</dbReference>
<feature type="compositionally biased region" description="Low complexity" evidence="12">
    <location>
        <begin position="1411"/>
        <end position="1426"/>
    </location>
</feature>
<dbReference type="Pfam" id="PF00069">
    <property type="entry name" value="Pkinase"/>
    <property type="match status" value="1"/>
</dbReference>
<feature type="region of interest" description="Disordered" evidence="12">
    <location>
        <begin position="1201"/>
        <end position="1291"/>
    </location>
</feature>
<feature type="compositionally biased region" description="Polar residues" evidence="12">
    <location>
        <begin position="55"/>
        <end position="66"/>
    </location>
</feature>
<dbReference type="SMART" id="SM00389">
    <property type="entry name" value="HOX"/>
    <property type="match status" value="1"/>
</dbReference>
<feature type="compositionally biased region" description="Polar residues" evidence="12">
    <location>
        <begin position="1574"/>
        <end position="1594"/>
    </location>
</feature>
<protein>
    <recommendedName>
        <fullName evidence="17">Protein kinase domain-containing protein</fullName>
    </recommendedName>
</protein>
<sequence length="1724" mass="186941">MLASPPLHSFYSRQRESSISPSCRSQSSRSPLPDHSPLRQQRPLLQPRFPQNPQSRSDTAFLQSPFRSPLLAEPSWTPRVADDDDEKYVFLDSPTASCSPLFPVGTSPSLLTPIKRASGAVDELNQSAIIDTPSSTRHIAHPGGGVKRKPYRQSTPLRKHSLTPLDIASDRREGSAFDRLAPLPAPSFNASTPSKTVSSQHIRRQTASMTRLRITDLNGSDEDFSTANDSGLDLGEDDCADALFLSGGSPQKGGIATFRKALRLKGRSINKSSDEVAEAISPGGHIIKRRARARPLSDELLESIRVPSPSKKPNAVKFPSAQPGTNSPNSSPEVGSPMLRHRTSGLHAPRPQPPQPPKQRIPFTRVDSATLFFGPPVQSSPAVPPRRTRVSTSVSSPNATDPSSQPTSYRPKMMNRHSYCGSGSLPLWGMQSRADTPSPQSSPPKVLDRDCFLTDEGDSMMIDDDIPANSSFTFSVTESTPSPRRQSTISKKYKARDSGIVLSDDDFDMDAAADRSFNSEFLNSMPQASTSVSSLYSDGEDGLITPGAGPRTSSGWPEAVIVAGGDEPISFSSTSQNGPDIDAFILRTLAAAAKAPQEEKKAPGTPVKKTKISYLSGARPWQSAITHKVGLEHREKKGKAPRKSLPAVFPSVGRKASKSFLDSLTDSEDDSDESPSSRKERYAGLGLGRPRFPVQTGKGGLASRPRWLTRRSSSGAFSSGSDLSTPTRSHVVTDQGSGFPVQYSPSKNRMKLSPARSASGSSNSSVTTLNSPTTALRTLPIAGGRPYHQANGANWLVAPSKQARQSRYERDFIEVAEVGSGEFGKVIKAKMRNSDNGECYAIKKSKQFEGTRHRLRLREEVDILQHLSCKNGGRRHPNVLAFVDSWEEAEYLYICTELCELGNFARFLWEYGRVFPRLDEARVWKIIADLSNGLRFIHDSGVIHLDLKPANIFVTGEGRFKIGDFGMASLWPRPRTASTTADGGSFEREGDKLYLAPEVLQGMYGKAADVFSFGMTILETASNIVVPDQGEAWHSLRREDFSQVDLGESPELLRLIRGMMRTDPSLRLKIEDVYAHPVVSRTRLKMEQMYDMAIKNGSSLFAASPLASSNFYPPRPSPPQYPIPNSILDPMDPVDFRAFYPYTPNEVKHRKRTTSAQLKVLESIFKHDTKPNAALRNELAAQLDMTARGVQVWFQNRRAKEKTKASKAAAGQSTSASHDTASKDVAVAASQRPENVTEPSSFPRDLPELSTTETSSQESSPAGASPPHLHLVTDSSHASWQSSPIATPDDFRHSGDFSDVYLIRRGSLPADAFPVPDDCQQGPPLVGHLDPFTRRRSVDASLHRLAQNPYAGLARAKTSGFAGPRISGHLHDYPSSRISHQPGAVSAVHLSQHGTFHTRHSSMEARPYRFSPGAVSSSSSPSPLSPYHTIRSSLPDNSLFAFSSRPIASPIPGPLPSPDFSFGAPVGYSRSESDRSSPDSSNGFLFRGEDLDTEDEATSYDGFSRFGSIASVANSDSSNTSAYYSEVGSCVSEHDLSSDANLQSRRTSCTPGQFLGLMSGLNVGCEGSPPNGLYEQNHNDGTGTYPSPSSTISAGGSPPLTNGVSSANVAGSSSTDLPYTLQTNHDQLGVNGHSASPVVDAEVPFYSQNDSAYVPGQTSQYGGSEYPSYVPIDNQENVNHTYEHASEHYSAEANFSGGVVEYPRQDPYCVNPTGVAMSNFLQVN</sequence>
<keyword evidence="3" id="KW-0418">Kinase</keyword>
<proteinExistence type="inferred from homology"/>
<dbReference type="Gene3D" id="3.30.200.20">
    <property type="entry name" value="Phosphorylase Kinase, domain 1"/>
    <property type="match status" value="1"/>
</dbReference>
<feature type="region of interest" description="Disordered" evidence="12">
    <location>
        <begin position="1408"/>
        <end position="1428"/>
    </location>
</feature>
<feature type="region of interest" description="Disordered" evidence="12">
    <location>
        <begin position="1"/>
        <end position="80"/>
    </location>
</feature>
<evidence type="ECO:0000256" key="10">
    <source>
        <dbReference type="PROSITE-ProRule" id="PRU10141"/>
    </source>
</evidence>
<organism evidence="15 16">
    <name type="scientific">Moniliophthora roreri</name>
    <name type="common">Frosty pod rot fungus</name>
    <name type="synonym">Monilia roreri</name>
    <dbReference type="NCBI Taxonomy" id="221103"/>
    <lineage>
        <taxon>Eukaryota</taxon>
        <taxon>Fungi</taxon>
        <taxon>Dikarya</taxon>
        <taxon>Basidiomycota</taxon>
        <taxon>Agaricomycotina</taxon>
        <taxon>Agaricomycetes</taxon>
        <taxon>Agaricomycetidae</taxon>
        <taxon>Agaricales</taxon>
        <taxon>Marasmiineae</taxon>
        <taxon>Marasmiaceae</taxon>
        <taxon>Moniliophthora</taxon>
    </lineage>
</organism>
<dbReference type="PROSITE" id="PS00027">
    <property type="entry name" value="HOMEOBOX_1"/>
    <property type="match status" value="1"/>
</dbReference>
<dbReference type="SMART" id="SM00220">
    <property type="entry name" value="S_TKc"/>
    <property type="match status" value="1"/>
</dbReference>
<dbReference type="InterPro" id="IPR001356">
    <property type="entry name" value="HD"/>
</dbReference>
<feature type="compositionally biased region" description="Polar residues" evidence="12">
    <location>
        <begin position="398"/>
        <end position="408"/>
    </location>
</feature>
<feature type="region of interest" description="Disordered" evidence="12">
    <location>
        <begin position="660"/>
        <end position="771"/>
    </location>
</feature>
<feature type="region of interest" description="Disordered" evidence="12">
    <location>
        <begin position="594"/>
        <end position="613"/>
    </location>
</feature>
<name>A0A0W0FHM7_MONRR</name>
<dbReference type="PROSITE" id="PS50011">
    <property type="entry name" value="PROTEIN_KINASE_DOM"/>
    <property type="match status" value="1"/>
</dbReference>
<evidence type="ECO:0000256" key="8">
    <source>
        <dbReference type="ARBA" id="ARBA00037982"/>
    </source>
</evidence>
<evidence type="ECO:0000259" key="14">
    <source>
        <dbReference type="PROSITE" id="PS50071"/>
    </source>
</evidence>
<feature type="compositionally biased region" description="Polar residues" evidence="12">
    <location>
        <begin position="188"/>
        <end position="205"/>
    </location>
</feature>
<evidence type="ECO:0000256" key="2">
    <source>
        <dbReference type="ARBA" id="ARBA00022741"/>
    </source>
</evidence>
<dbReference type="GO" id="GO:0110031">
    <property type="term" value="P:negative regulation of G2/MI transition of meiotic cell cycle"/>
    <property type="evidence" value="ECO:0007669"/>
    <property type="project" value="TreeGrafter"/>
</dbReference>
<evidence type="ECO:0000256" key="3">
    <source>
        <dbReference type="ARBA" id="ARBA00022777"/>
    </source>
</evidence>
<evidence type="ECO:0000256" key="9">
    <source>
        <dbReference type="PROSITE-ProRule" id="PRU00108"/>
    </source>
</evidence>
<dbReference type="GO" id="GO:0003677">
    <property type="term" value="F:DNA binding"/>
    <property type="evidence" value="ECO:0007669"/>
    <property type="project" value="UniProtKB-UniRule"/>
</dbReference>
<dbReference type="InterPro" id="IPR017970">
    <property type="entry name" value="Homeobox_CS"/>
</dbReference>
<comment type="subcellular location">
    <subcellularLocation>
        <location evidence="9 11">Nucleus</location>
    </subcellularLocation>
</comment>
<evidence type="ECO:0000256" key="4">
    <source>
        <dbReference type="ARBA" id="ARBA00022840"/>
    </source>
</evidence>
<feature type="compositionally biased region" description="Polar residues" evidence="12">
    <location>
        <begin position="1615"/>
        <end position="1626"/>
    </location>
</feature>
<dbReference type="PROSITE" id="PS00108">
    <property type="entry name" value="PROTEIN_KINASE_ST"/>
    <property type="match status" value="1"/>
</dbReference>
<evidence type="ECO:0008006" key="17">
    <source>
        <dbReference type="Google" id="ProtNLM"/>
    </source>
</evidence>
<feature type="compositionally biased region" description="Low complexity" evidence="12">
    <location>
        <begin position="1248"/>
        <end position="1260"/>
    </location>
</feature>
<feature type="DNA-binding region" description="Homeobox" evidence="9">
    <location>
        <begin position="1146"/>
        <end position="1205"/>
    </location>
</feature>
<keyword evidence="4 10" id="KW-0067">ATP-binding</keyword>
<feature type="compositionally biased region" description="Polar residues" evidence="12">
    <location>
        <begin position="725"/>
        <end position="736"/>
    </location>
</feature>
<dbReference type="InterPro" id="IPR008271">
    <property type="entry name" value="Ser/Thr_kinase_AS"/>
</dbReference>
<dbReference type="EMBL" id="LATX01001986">
    <property type="protein sequence ID" value="KTB35684.1"/>
    <property type="molecule type" value="Genomic_DNA"/>
</dbReference>
<dbReference type="PROSITE" id="PS50071">
    <property type="entry name" value="HOMEOBOX_2"/>
    <property type="match status" value="1"/>
</dbReference>
<dbReference type="SUPFAM" id="SSF46689">
    <property type="entry name" value="Homeodomain-like"/>
    <property type="match status" value="1"/>
</dbReference>
<gene>
    <name evidence="15" type="ORF">WG66_11849</name>
</gene>